<comment type="caution">
    <text evidence="9">The sequence shown here is derived from an EMBL/GenBank/DDBJ whole genome shotgun (WGS) entry which is preliminary data.</text>
</comment>
<dbReference type="Gene3D" id="1.10.3720.10">
    <property type="entry name" value="MetI-like"/>
    <property type="match status" value="1"/>
</dbReference>
<protein>
    <submittedName>
        <fullName evidence="9">ABC transporter permease</fullName>
    </submittedName>
</protein>
<organism evidence="9 10">
    <name type="scientific">Vagococcus allomyrinae</name>
    <dbReference type="NCBI Taxonomy" id="2794353"/>
    <lineage>
        <taxon>Bacteria</taxon>
        <taxon>Bacillati</taxon>
        <taxon>Bacillota</taxon>
        <taxon>Bacilli</taxon>
        <taxon>Lactobacillales</taxon>
        <taxon>Enterococcaceae</taxon>
        <taxon>Vagococcus</taxon>
    </lineage>
</organism>
<evidence type="ECO:0000256" key="5">
    <source>
        <dbReference type="ARBA" id="ARBA00022989"/>
    </source>
</evidence>
<feature type="domain" description="ABC transmembrane type-1" evidence="8">
    <location>
        <begin position="19"/>
        <end position="213"/>
    </location>
</feature>
<evidence type="ECO:0000256" key="2">
    <source>
        <dbReference type="ARBA" id="ARBA00022448"/>
    </source>
</evidence>
<evidence type="ECO:0000313" key="9">
    <source>
        <dbReference type="EMBL" id="MBP1039900.1"/>
    </source>
</evidence>
<feature type="transmembrane region" description="Helical" evidence="7">
    <location>
        <begin position="58"/>
        <end position="82"/>
    </location>
</feature>
<accession>A0A940ST37</accession>
<evidence type="ECO:0000256" key="4">
    <source>
        <dbReference type="ARBA" id="ARBA00022692"/>
    </source>
</evidence>
<evidence type="ECO:0000256" key="1">
    <source>
        <dbReference type="ARBA" id="ARBA00004651"/>
    </source>
</evidence>
<dbReference type="RefSeq" id="WP_209524781.1">
    <property type="nucleotide sequence ID" value="NZ_JAEEGA010000001.1"/>
</dbReference>
<proteinExistence type="inferred from homology"/>
<dbReference type="EMBL" id="JAEEGA010000001">
    <property type="protein sequence ID" value="MBP1039900.1"/>
    <property type="molecule type" value="Genomic_DNA"/>
</dbReference>
<sequence>MSLYLERLTYYQPEMTKALWETGYMLTISTLAAMLLGLPLGTYLFLTGKQGVAANRFLSLIFNSYVNIVRSFPFLLFVIALIPLTRFLIGSSFGTYAATFPLSLVAIAIYARLVEQVLLDVPSDAIELAHSLGATNKQLIFDFLYIEARSGLVLSLTSLMISMVSYSTVMGVIGGGGIGDFAIRYGYQRYEYDMMYTTIIIMITMVIVIQLLGSKLSQKIDKRKK</sequence>
<dbReference type="Proteomes" id="UP000674938">
    <property type="component" value="Unassembled WGS sequence"/>
</dbReference>
<dbReference type="InterPro" id="IPR051322">
    <property type="entry name" value="AA_ABC_Transporter_Permease"/>
</dbReference>
<dbReference type="SUPFAM" id="SSF161098">
    <property type="entry name" value="MetI-like"/>
    <property type="match status" value="1"/>
</dbReference>
<reference evidence="9" key="1">
    <citation type="submission" date="2020-12" db="EMBL/GenBank/DDBJ databases">
        <title>Vagococcus allomyrinae sp. nov. and Enterococcus lavae sp. nov., isolated from the larvae of Allomyrina dichotoma.</title>
        <authorList>
            <person name="Lee S.D."/>
        </authorList>
    </citation>
    <scope>NUCLEOTIDE SEQUENCE</scope>
    <source>
        <strain evidence="9">BWB3-3</strain>
    </source>
</reference>
<dbReference type="PANTHER" id="PTHR30450">
    <property type="entry name" value="ABC TRANSPORTER PERMEASE"/>
    <property type="match status" value="1"/>
</dbReference>
<feature type="transmembrane region" description="Helical" evidence="7">
    <location>
        <begin position="152"/>
        <end position="174"/>
    </location>
</feature>
<dbReference type="Pfam" id="PF00528">
    <property type="entry name" value="BPD_transp_1"/>
    <property type="match status" value="1"/>
</dbReference>
<keyword evidence="4 7" id="KW-0812">Transmembrane</keyword>
<evidence type="ECO:0000313" key="10">
    <source>
        <dbReference type="Proteomes" id="UP000674938"/>
    </source>
</evidence>
<keyword evidence="10" id="KW-1185">Reference proteome</keyword>
<comment type="subcellular location">
    <subcellularLocation>
        <location evidence="1 7">Cell membrane</location>
        <topology evidence="1 7">Multi-pass membrane protein</topology>
    </subcellularLocation>
</comment>
<dbReference type="GO" id="GO:0005886">
    <property type="term" value="C:plasma membrane"/>
    <property type="evidence" value="ECO:0007669"/>
    <property type="project" value="UniProtKB-SubCell"/>
</dbReference>
<keyword evidence="6 7" id="KW-0472">Membrane</keyword>
<dbReference type="CDD" id="cd06261">
    <property type="entry name" value="TM_PBP2"/>
    <property type="match status" value="1"/>
</dbReference>
<dbReference type="PANTHER" id="PTHR30450:SF1">
    <property type="entry name" value="D-METHIONINE TRANSPORT SYSTEM PERMEASE PROTEIN METI-RELATED"/>
    <property type="match status" value="1"/>
</dbReference>
<comment type="similarity">
    <text evidence="7">Belongs to the binding-protein-dependent transport system permease family.</text>
</comment>
<feature type="transmembrane region" description="Helical" evidence="7">
    <location>
        <begin position="24"/>
        <end position="46"/>
    </location>
</feature>
<gene>
    <name evidence="9" type="ORF">I6N95_02635</name>
</gene>
<keyword evidence="5 7" id="KW-1133">Transmembrane helix</keyword>
<dbReference type="PROSITE" id="PS50928">
    <property type="entry name" value="ABC_TM1"/>
    <property type="match status" value="1"/>
</dbReference>
<keyword evidence="2 7" id="KW-0813">Transport</keyword>
<dbReference type="InterPro" id="IPR000515">
    <property type="entry name" value="MetI-like"/>
</dbReference>
<name>A0A940ST37_9ENTE</name>
<dbReference type="AlphaFoldDB" id="A0A940ST37"/>
<evidence type="ECO:0000256" key="3">
    <source>
        <dbReference type="ARBA" id="ARBA00022475"/>
    </source>
</evidence>
<dbReference type="InterPro" id="IPR035906">
    <property type="entry name" value="MetI-like_sf"/>
</dbReference>
<dbReference type="GO" id="GO:0048473">
    <property type="term" value="P:D-methionine transmembrane transport"/>
    <property type="evidence" value="ECO:0007669"/>
    <property type="project" value="TreeGrafter"/>
</dbReference>
<evidence type="ECO:0000256" key="7">
    <source>
        <dbReference type="RuleBase" id="RU363032"/>
    </source>
</evidence>
<evidence type="ECO:0000256" key="6">
    <source>
        <dbReference type="ARBA" id="ARBA00023136"/>
    </source>
</evidence>
<feature type="transmembrane region" description="Helical" evidence="7">
    <location>
        <begin position="194"/>
        <end position="213"/>
    </location>
</feature>
<keyword evidence="3" id="KW-1003">Cell membrane</keyword>
<feature type="transmembrane region" description="Helical" evidence="7">
    <location>
        <begin position="88"/>
        <end position="111"/>
    </location>
</feature>
<evidence type="ECO:0000259" key="8">
    <source>
        <dbReference type="PROSITE" id="PS50928"/>
    </source>
</evidence>